<feature type="chain" id="PRO_5012733655" evidence="1">
    <location>
        <begin position="22"/>
        <end position="184"/>
    </location>
</feature>
<sequence>MKLPLIALCLLSFILINAVEANFKKDYCGNREFVPGISYPHLHCGKDFFTLSYSGGSKHVNFIGSKGVQCSNVKKVLDFPSEYGDINKHEEIQNPIRKFYMDYCESITVPCDTSSQLLAKETPVLKNNSNHKDYYQNNEKGEYSKPYNNRKEYVYDQEYNEEQGYEAKRKPYWRMRREYHKKRF</sequence>
<evidence type="ECO:0000313" key="2">
    <source>
        <dbReference type="EnsemblMetazoa" id="Aqu2.1.22504_001"/>
    </source>
</evidence>
<name>A0A1X7U4N6_AMPQE</name>
<organism evidence="2">
    <name type="scientific">Amphimedon queenslandica</name>
    <name type="common">Sponge</name>
    <dbReference type="NCBI Taxonomy" id="400682"/>
    <lineage>
        <taxon>Eukaryota</taxon>
        <taxon>Metazoa</taxon>
        <taxon>Porifera</taxon>
        <taxon>Demospongiae</taxon>
        <taxon>Heteroscleromorpha</taxon>
        <taxon>Haplosclerida</taxon>
        <taxon>Niphatidae</taxon>
        <taxon>Amphimedon</taxon>
    </lineage>
</organism>
<accession>A0A1X7U4N6</accession>
<evidence type="ECO:0000256" key="1">
    <source>
        <dbReference type="SAM" id="SignalP"/>
    </source>
</evidence>
<keyword evidence="1" id="KW-0732">Signal</keyword>
<dbReference type="InParanoid" id="A0A1X7U4N6"/>
<dbReference type="AlphaFoldDB" id="A0A1X7U4N6"/>
<reference evidence="2" key="1">
    <citation type="submission" date="2017-05" db="UniProtKB">
        <authorList>
            <consortium name="EnsemblMetazoa"/>
        </authorList>
    </citation>
    <scope>IDENTIFICATION</scope>
</reference>
<dbReference type="EnsemblMetazoa" id="Aqu2.1.22504_001">
    <property type="protein sequence ID" value="Aqu2.1.22504_001"/>
    <property type="gene ID" value="Aqu2.1.22504"/>
</dbReference>
<protein>
    <submittedName>
        <fullName evidence="2">Uncharacterized protein</fullName>
    </submittedName>
</protein>
<feature type="signal peptide" evidence="1">
    <location>
        <begin position="1"/>
        <end position="21"/>
    </location>
</feature>
<proteinExistence type="predicted"/>